<name>A0ABV6Z1Q0_UNCC1</name>
<dbReference type="InterPro" id="IPR029024">
    <property type="entry name" value="TerB-like"/>
</dbReference>
<dbReference type="Proteomes" id="UP001594351">
    <property type="component" value="Unassembled WGS sequence"/>
</dbReference>
<feature type="domain" description="Co-chaperone DjlA N-terminal" evidence="1">
    <location>
        <begin position="14"/>
        <end position="115"/>
    </location>
</feature>
<comment type="caution">
    <text evidence="2">The sequence shown here is derived from an EMBL/GenBank/DDBJ whole genome shotgun (WGS) entry which is preliminary data.</text>
</comment>
<dbReference type="InterPro" id="IPR007791">
    <property type="entry name" value="DjlA_N"/>
</dbReference>
<protein>
    <submittedName>
        <fullName evidence="2">TerB family tellurite resistance protein</fullName>
    </submittedName>
</protein>
<sequence>MSKNSSKIAYPFLLYTHMVCADGQIHTKEVKKLEDLFQEFHINQVTKDEKDKIISQSEDMLCLREILPQIPEEDQLDCLKTLAIVSYCDGFCDPLERKMLDEIACAWKIDQRNSILFTIS</sequence>
<evidence type="ECO:0000313" key="3">
    <source>
        <dbReference type="Proteomes" id="UP001594351"/>
    </source>
</evidence>
<keyword evidence="3" id="KW-1185">Reference proteome</keyword>
<reference evidence="2 3" key="1">
    <citation type="submission" date="2024-09" db="EMBL/GenBank/DDBJ databases">
        <title>Laminarin stimulates single cell rates of sulfate reduction while oxygen inhibits transcriptomic activity in coastal marine sediment.</title>
        <authorList>
            <person name="Lindsay M."/>
            <person name="Orcutt B."/>
            <person name="Emerson D."/>
            <person name="Stepanauskas R."/>
            <person name="D'Angelo T."/>
        </authorList>
    </citation>
    <scope>NUCLEOTIDE SEQUENCE [LARGE SCALE GENOMIC DNA]</scope>
    <source>
        <strain evidence="2">SAG AM-311-K15</strain>
    </source>
</reference>
<dbReference type="CDD" id="cd07177">
    <property type="entry name" value="terB_like"/>
    <property type="match status" value="1"/>
</dbReference>
<proteinExistence type="predicted"/>
<organism evidence="2 3">
    <name type="scientific">candidate division CSSED10-310 bacterium</name>
    <dbReference type="NCBI Taxonomy" id="2855610"/>
    <lineage>
        <taxon>Bacteria</taxon>
        <taxon>Bacteria division CSSED10-310</taxon>
    </lineage>
</organism>
<evidence type="ECO:0000259" key="1">
    <source>
        <dbReference type="Pfam" id="PF05099"/>
    </source>
</evidence>
<dbReference type="EMBL" id="JBHPBY010000305">
    <property type="protein sequence ID" value="MFC1852383.1"/>
    <property type="molecule type" value="Genomic_DNA"/>
</dbReference>
<evidence type="ECO:0000313" key="2">
    <source>
        <dbReference type="EMBL" id="MFC1852383.1"/>
    </source>
</evidence>
<dbReference type="SUPFAM" id="SSF158682">
    <property type="entry name" value="TerB-like"/>
    <property type="match status" value="1"/>
</dbReference>
<dbReference type="Pfam" id="PF05099">
    <property type="entry name" value="TerB"/>
    <property type="match status" value="1"/>
</dbReference>
<dbReference type="Gene3D" id="1.10.3680.10">
    <property type="entry name" value="TerB-like"/>
    <property type="match status" value="1"/>
</dbReference>
<gene>
    <name evidence="2" type="ORF">ACFL27_19470</name>
</gene>
<accession>A0ABV6Z1Q0</accession>